<feature type="region of interest" description="Disordered" evidence="9">
    <location>
        <begin position="88"/>
        <end position="147"/>
    </location>
</feature>
<dbReference type="PANTHER" id="PTHR23151:SF90">
    <property type="entry name" value="DIHYDROLIPOYLLYSINE-RESIDUE ACETYLTRANSFERASE COMPONENT OF PYRUVATE DEHYDROGENASE COMPLEX, MITOCHONDRIAL-RELATED"/>
    <property type="match status" value="1"/>
</dbReference>
<comment type="similarity">
    <text evidence="1 8">Belongs to the 2-oxoacid dehydrogenase family.</text>
</comment>
<dbReference type="Proteomes" id="UP000257127">
    <property type="component" value="Unassembled WGS sequence"/>
</dbReference>
<dbReference type="CDD" id="cd06849">
    <property type="entry name" value="lipoyl_domain"/>
    <property type="match status" value="1"/>
</dbReference>
<dbReference type="Gene3D" id="4.10.320.10">
    <property type="entry name" value="E3-binding domain"/>
    <property type="match status" value="1"/>
</dbReference>
<evidence type="ECO:0000313" key="13">
    <source>
        <dbReference type="Proteomes" id="UP000257127"/>
    </source>
</evidence>
<dbReference type="PROSITE" id="PS50968">
    <property type="entry name" value="BIOTINYL_LIPOYL"/>
    <property type="match status" value="1"/>
</dbReference>
<evidence type="ECO:0000313" key="12">
    <source>
        <dbReference type="EMBL" id="RFC54577.1"/>
    </source>
</evidence>
<dbReference type="InterPro" id="IPR001078">
    <property type="entry name" value="2-oxoacid_DH_actylTfrase"/>
</dbReference>
<dbReference type="OrthoDB" id="9805770at2"/>
<feature type="domain" description="Peripheral subunit-binding (PSBD)" evidence="11">
    <location>
        <begin position="148"/>
        <end position="185"/>
    </location>
</feature>
<dbReference type="RefSeq" id="WP_116880412.1">
    <property type="nucleotide sequence ID" value="NZ_QURB01000003.1"/>
</dbReference>
<feature type="compositionally biased region" description="Basic and acidic residues" evidence="9">
    <location>
        <begin position="88"/>
        <end position="108"/>
    </location>
</feature>
<reference evidence="12 13" key="1">
    <citation type="submission" date="2018-08" db="EMBL/GenBank/DDBJ databases">
        <title>The draft genome squence of Brumimicrobium sp. N62.</title>
        <authorList>
            <person name="Du Z.-J."/>
            <person name="Luo H.-R."/>
        </authorList>
    </citation>
    <scope>NUCLEOTIDE SEQUENCE [LARGE SCALE GENOMIC DNA]</scope>
    <source>
        <strain evidence="12 13">N62</strain>
    </source>
</reference>
<evidence type="ECO:0000256" key="6">
    <source>
        <dbReference type="ARBA" id="ARBA00025211"/>
    </source>
</evidence>
<dbReference type="NCBIfam" id="TIGR01349">
    <property type="entry name" value="PDHac_trf_mito"/>
    <property type="match status" value="1"/>
</dbReference>
<dbReference type="SUPFAM" id="SSF47005">
    <property type="entry name" value="Peripheral subunit-binding domain of 2-oxo acid dehydrogenase complex"/>
    <property type="match status" value="1"/>
</dbReference>
<feature type="domain" description="Lipoyl-binding" evidence="10">
    <location>
        <begin position="2"/>
        <end position="77"/>
    </location>
</feature>
<proteinExistence type="inferred from homology"/>
<evidence type="ECO:0000256" key="3">
    <source>
        <dbReference type="ARBA" id="ARBA00022679"/>
    </source>
</evidence>
<evidence type="ECO:0000256" key="7">
    <source>
        <dbReference type="ARBA" id="ARBA00048370"/>
    </source>
</evidence>
<dbReference type="SUPFAM" id="SSF51230">
    <property type="entry name" value="Single hybrid motif"/>
    <property type="match status" value="1"/>
</dbReference>
<keyword evidence="3 8" id="KW-0808">Transferase</keyword>
<evidence type="ECO:0000256" key="9">
    <source>
        <dbReference type="SAM" id="MobiDB-lite"/>
    </source>
</evidence>
<dbReference type="PROSITE" id="PS00189">
    <property type="entry name" value="LIPOYL"/>
    <property type="match status" value="1"/>
</dbReference>
<evidence type="ECO:0000256" key="1">
    <source>
        <dbReference type="ARBA" id="ARBA00007317"/>
    </source>
</evidence>
<dbReference type="InterPro" id="IPR011053">
    <property type="entry name" value="Single_hybrid_motif"/>
</dbReference>
<comment type="caution">
    <text evidence="12">The sequence shown here is derived from an EMBL/GenBank/DDBJ whole genome shotgun (WGS) entry which is preliminary data.</text>
</comment>
<dbReference type="Pfam" id="PF02817">
    <property type="entry name" value="E3_binding"/>
    <property type="match status" value="1"/>
</dbReference>
<evidence type="ECO:0000256" key="2">
    <source>
        <dbReference type="ARBA" id="ARBA00011484"/>
    </source>
</evidence>
<dbReference type="InterPro" id="IPR036625">
    <property type="entry name" value="E3-bd_dom_sf"/>
</dbReference>
<keyword evidence="5 8" id="KW-0012">Acyltransferase</keyword>
<dbReference type="GO" id="GO:0004742">
    <property type="term" value="F:dihydrolipoyllysine-residue acetyltransferase activity"/>
    <property type="evidence" value="ECO:0007669"/>
    <property type="project" value="UniProtKB-UniRule"/>
</dbReference>
<evidence type="ECO:0000259" key="11">
    <source>
        <dbReference type="PROSITE" id="PS51826"/>
    </source>
</evidence>
<dbReference type="InterPro" id="IPR045257">
    <property type="entry name" value="E2/Pdx1"/>
</dbReference>
<evidence type="ECO:0000256" key="4">
    <source>
        <dbReference type="ARBA" id="ARBA00022823"/>
    </source>
</evidence>
<protein>
    <recommendedName>
        <fullName evidence="8">Acetyltransferase component of pyruvate dehydrogenase complex</fullName>
        <ecNumber evidence="8">2.3.1.12</ecNumber>
    </recommendedName>
</protein>
<name>A0A3E1EYG8_9FLAO</name>
<evidence type="ECO:0000256" key="5">
    <source>
        <dbReference type="ARBA" id="ARBA00023315"/>
    </source>
</evidence>
<dbReference type="InterPro" id="IPR006257">
    <property type="entry name" value="LAT1"/>
</dbReference>
<gene>
    <name evidence="12" type="ORF">DXU93_06195</name>
</gene>
<comment type="subunit">
    <text evidence="2">Forms a 24-polypeptide structural core with octahedral symmetry.</text>
</comment>
<dbReference type="PROSITE" id="PS51826">
    <property type="entry name" value="PSBD"/>
    <property type="match status" value="1"/>
</dbReference>
<evidence type="ECO:0000259" key="10">
    <source>
        <dbReference type="PROSITE" id="PS50968"/>
    </source>
</evidence>
<comment type="catalytic activity">
    <reaction evidence="7 8">
        <text>N(6)-[(R)-dihydrolipoyl]-L-lysyl-[protein] + acetyl-CoA = N(6)-[(R)-S(8)-acetyldihydrolipoyl]-L-lysyl-[protein] + CoA</text>
        <dbReference type="Rhea" id="RHEA:17017"/>
        <dbReference type="Rhea" id="RHEA-COMP:10475"/>
        <dbReference type="Rhea" id="RHEA-COMP:10478"/>
        <dbReference type="ChEBI" id="CHEBI:57287"/>
        <dbReference type="ChEBI" id="CHEBI:57288"/>
        <dbReference type="ChEBI" id="CHEBI:83100"/>
        <dbReference type="ChEBI" id="CHEBI:83111"/>
        <dbReference type="EC" id="2.3.1.12"/>
    </reaction>
</comment>
<dbReference type="Pfam" id="PF00364">
    <property type="entry name" value="Biotin_lipoyl"/>
    <property type="match status" value="1"/>
</dbReference>
<comment type="cofactor">
    <cofactor evidence="8">
        <name>(R)-lipoate</name>
        <dbReference type="ChEBI" id="CHEBI:83088"/>
    </cofactor>
    <text evidence="8">Binds 1 lipoyl cofactor covalently.</text>
</comment>
<feature type="compositionally biased region" description="Basic and acidic residues" evidence="9">
    <location>
        <begin position="175"/>
        <end position="191"/>
    </location>
</feature>
<dbReference type="InterPro" id="IPR003016">
    <property type="entry name" value="2-oxoA_DH_lipoyl-BS"/>
</dbReference>
<dbReference type="PANTHER" id="PTHR23151">
    <property type="entry name" value="DIHYDROLIPOAMIDE ACETYL/SUCCINYL-TRANSFERASE-RELATED"/>
    <property type="match status" value="1"/>
</dbReference>
<dbReference type="Gene3D" id="3.30.559.10">
    <property type="entry name" value="Chloramphenicol acetyltransferase-like domain"/>
    <property type="match status" value="1"/>
</dbReference>
<feature type="region of interest" description="Disordered" evidence="9">
    <location>
        <begin position="164"/>
        <end position="207"/>
    </location>
</feature>
<feature type="compositionally biased region" description="Basic and acidic residues" evidence="9">
    <location>
        <begin position="117"/>
        <end position="134"/>
    </location>
</feature>
<dbReference type="Gene3D" id="2.40.50.100">
    <property type="match status" value="1"/>
</dbReference>
<accession>A0A3E1EYG8</accession>
<dbReference type="FunFam" id="2.40.50.100:FF:000010">
    <property type="entry name" value="Acetyltransferase component of pyruvate dehydrogenase complex"/>
    <property type="match status" value="1"/>
</dbReference>
<dbReference type="EMBL" id="QURB01000003">
    <property type="protein sequence ID" value="RFC54577.1"/>
    <property type="molecule type" value="Genomic_DNA"/>
</dbReference>
<keyword evidence="12" id="KW-0670">Pyruvate</keyword>
<dbReference type="AlphaFoldDB" id="A0A3E1EYG8"/>
<dbReference type="Pfam" id="PF00198">
    <property type="entry name" value="2-oxoacid_dh"/>
    <property type="match status" value="1"/>
</dbReference>
<dbReference type="InterPro" id="IPR023213">
    <property type="entry name" value="CAT-like_dom_sf"/>
</dbReference>
<dbReference type="GO" id="GO:0045254">
    <property type="term" value="C:pyruvate dehydrogenase complex"/>
    <property type="evidence" value="ECO:0007669"/>
    <property type="project" value="UniProtKB-UniRule"/>
</dbReference>
<keyword evidence="13" id="KW-1185">Reference proteome</keyword>
<sequence length="432" mass="47328">MAEVILMPKLSDTMTEGVVAEWHKKVGDDVESGELLAEIETDKATMEFESFYDGKLLYIGVDKGETAPVNDILAIIGDEGEDVDKIIADQKGSSDSEKEATEELVKEEEKEEQTEEKEEKPAAKSTSEDQKKEPSSAPKSNNNGDRIFASPLAKKLAEEKNIDLSDVNGSGENGRIVKRDIESYKPEDKPKNSAKGGSASAGPVMTESYTDTNVTQMRKTIAKRLAESKFTAPHFYLTLDIDMDNAIAARKAVNANDDIRISFNDMVIKACAVALKKHPAVNSSWLGDKIRQNDHVNIGVAVAVEDGLLVPVVRFADTKGLMTIGTEVKEYAKKAKEKKLQPQDWEGNTFTISNLGMYNIEEFTAIINPPDSCILAIGGIKQVPVVKDGQVVPGNVMRVTLSCDHRVVDGVTGSEFLNTFKSYMENPMMMLV</sequence>
<dbReference type="InterPro" id="IPR000089">
    <property type="entry name" value="Biotin_lipoyl"/>
</dbReference>
<keyword evidence="4 8" id="KW-0450">Lipoyl</keyword>
<dbReference type="EC" id="2.3.1.12" evidence="8"/>
<dbReference type="FunFam" id="3.30.559.10:FF:000003">
    <property type="entry name" value="Acetyltransferase component of pyruvate dehydrogenase complex"/>
    <property type="match status" value="1"/>
</dbReference>
<evidence type="ECO:0000256" key="8">
    <source>
        <dbReference type="RuleBase" id="RU361137"/>
    </source>
</evidence>
<dbReference type="SUPFAM" id="SSF52777">
    <property type="entry name" value="CoA-dependent acyltransferases"/>
    <property type="match status" value="1"/>
</dbReference>
<dbReference type="InterPro" id="IPR004167">
    <property type="entry name" value="PSBD"/>
</dbReference>
<dbReference type="GO" id="GO:0006086">
    <property type="term" value="P:pyruvate decarboxylation to acetyl-CoA"/>
    <property type="evidence" value="ECO:0007669"/>
    <property type="project" value="InterPro"/>
</dbReference>
<organism evidence="12 13">
    <name type="scientific">Brumimicrobium aurantiacum</name>
    <dbReference type="NCBI Taxonomy" id="1737063"/>
    <lineage>
        <taxon>Bacteria</taxon>
        <taxon>Pseudomonadati</taxon>
        <taxon>Bacteroidota</taxon>
        <taxon>Flavobacteriia</taxon>
        <taxon>Flavobacteriales</taxon>
        <taxon>Crocinitomicaceae</taxon>
        <taxon>Brumimicrobium</taxon>
    </lineage>
</organism>
<comment type="function">
    <text evidence="6">The pyruvate dehydrogenase complex catalyzes the overall conversion of pyruvate to acetyl-CoA and CO(2). It contains multiple copies of three enzymatic components: pyruvate dehydrogenase (E1), dihydrolipoamide acetyltransferase (E2) and lipoamide dehydrogenase (E3).</text>
</comment>